<organism evidence="1 2">
    <name type="scientific">Pyrrhoderma noxium</name>
    <dbReference type="NCBI Taxonomy" id="2282107"/>
    <lineage>
        <taxon>Eukaryota</taxon>
        <taxon>Fungi</taxon>
        <taxon>Dikarya</taxon>
        <taxon>Basidiomycota</taxon>
        <taxon>Agaricomycotina</taxon>
        <taxon>Agaricomycetes</taxon>
        <taxon>Hymenochaetales</taxon>
        <taxon>Hymenochaetaceae</taxon>
        <taxon>Pyrrhoderma</taxon>
    </lineage>
</organism>
<dbReference type="STRING" id="2282107.A0A286U828"/>
<dbReference type="GO" id="GO:0000287">
    <property type="term" value="F:magnesium ion binding"/>
    <property type="evidence" value="ECO:0007669"/>
    <property type="project" value="InterPro"/>
</dbReference>
<name>A0A286U828_9AGAM</name>
<comment type="caution">
    <text evidence="1">The sequence shown here is derived from an EMBL/GenBank/DDBJ whole genome shotgun (WGS) entry which is preliminary data.</text>
</comment>
<sequence length="291" mass="33799">MDTPVLCWCCTINPNILDEEYNACYNAVMEAWPGNPFTERLKEMPRNYDTLREMITYLIPLLMMRQQRIPRTKWKLHQTDRGKKWIEKTVDSGSHPMKQLTTMTGFTTAYDYNLVVLAACQGKRNQVVNIGLGVKRLSSDGVPVQHWAQSQQHKLTQREIQMLTGLQDDVLLSRLIILLTIKESLMNGLGQPVGFDLSRIECNPVEEWMTVDGQPLIGWEFRLFRCQGEALVNEQQFIDQYQMCVAYFRGNNVAKFIFVEKPGDIERLTQYFPFDRLVDVIPRLLQESKTI</sequence>
<evidence type="ECO:0000313" key="2">
    <source>
        <dbReference type="Proteomes" id="UP000217199"/>
    </source>
</evidence>
<dbReference type="Proteomes" id="UP000217199">
    <property type="component" value="Unassembled WGS sequence"/>
</dbReference>
<keyword evidence="2" id="KW-1185">Reference proteome</keyword>
<evidence type="ECO:0000313" key="1">
    <source>
        <dbReference type="EMBL" id="PAV15664.1"/>
    </source>
</evidence>
<gene>
    <name evidence="1" type="ORF">PNOK_0852200</name>
</gene>
<proteinExistence type="predicted"/>
<dbReference type="AlphaFoldDB" id="A0A286U828"/>
<dbReference type="InParanoid" id="A0A286U828"/>
<protein>
    <submittedName>
        <fullName evidence="1">Uncharacterized protein</fullName>
    </submittedName>
</protein>
<dbReference type="OrthoDB" id="26719at2759"/>
<dbReference type="InterPro" id="IPR037143">
    <property type="entry name" value="4-PPantetheinyl_Trfase_dom_sf"/>
</dbReference>
<reference evidence="1 2" key="1">
    <citation type="journal article" date="2017" name="Mol. Ecol.">
        <title>Comparative and population genomic landscape of Phellinus noxius: A hypervariable fungus causing root rot in trees.</title>
        <authorList>
            <person name="Chung C.L."/>
            <person name="Lee T.J."/>
            <person name="Akiba M."/>
            <person name="Lee H.H."/>
            <person name="Kuo T.H."/>
            <person name="Liu D."/>
            <person name="Ke H.M."/>
            <person name="Yokoi T."/>
            <person name="Roa M.B."/>
            <person name="Lu M.J."/>
            <person name="Chang Y.Y."/>
            <person name="Ann P.J."/>
            <person name="Tsai J.N."/>
            <person name="Chen C.Y."/>
            <person name="Tzean S.S."/>
            <person name="Ota Y."/>
            <person name="Hattori T."/>
            <person name="Sahashi N."/>
            <person name="Liou R.F."/>
            <person name="Kikuchi T."/>
            <person name="Tsai I.J."/>
        </authorList>
    </citation>
    <scope>NUCLEOTIDE SEQUENCE [LARGE SCALE GENOMIC DNA]</scope>
    <source>
        <strain evidence="1 2">FFPRI411160</strain>
    </source>
</reference>
<dbReference type="EMBL" id="NBII01000009">
    <property type="protein sequence ID" value="PAV15664.1"/>
    <property type="molecule type" value="Genomic_DNA"/>
</dbReference>
<accession>A0A286U828</accession>
<dbReference type="Gene3D" id="3.90.470.20">
    <property type="entry name" value="4'-phosphopantetheinyl transferase domain"/>
    <property type="match status" value="1"/>
</dbReference>
<dbReference type="GO" id="GO:0008897">
    <property type="term" value="F:holo-[acyl-carrier-protein] synthase activity"/>
    <property type="evidence" value="ECO:0007669"/>
    <property type="project" value="InterPro"/>
</dbReference>